<sequence>MEGALFVKKLKKEEIDNETIGYSKKTFFYADGYIRKLEKYNLPIEVVEDTFSNCYNVYSDIRYRMYRKNKNSQKLVEEVMDNLSDYNFSSLNLYAQPKSVQKTGIIHILANDGKRDVFWGEVDINE</sequence>
<keyword evidence="3" id="KW-1185">Reference proteome</keyword>
<feature type="domain" description="ABC-three component systems C-terminal" evidence="1">
    <location>
        <begin position="5"/>
        <end position="121"/>
    </location>
</feature>
<gene>
    <name evidence="2" type="ORF">CLMAG_30840</name>
</gene>
<dbReference type="Proteomes" id="UP000076603">
    <property type="component" value="Unassembled WGS sequence"/>
</dbReference>
<dbReference type="InterPro" id="IPR046912">
    <property type="entry name" value="ABC-3C_CTD8"/>
</dbReference>
<comment type="caution">
    <text evidence="2">The sequence shown here is derived from an EMBL/GenBank/DDBJ whole genome shotgun (WGS) entry which is preliminary data.</text>
</comment>
<dbReference type="AlphaFoldDB" id="A0A161WHY6"/>
<accession>A0A161WHY6</accession>
<dbReference type="PATRIC" id="fig|1121326.3.peg.3110"/>
<protein>
    <recommendedName>
        <fullName evidence="1">ABC-three component systems C-terminal domain-containing protein</fullName>
    </recommendedName>
</protein>
<dbReference type="STRING" id="1121326.CLMAG_30840"/>
<dbReference type="RefSeq" id="WP_066623897.1">
    <property type="nucleotide sequence ID" value="NZ_FQXL01000008.1"/>
</dbReference>
<evidence type="ECO:0000259" key="1">
    <source>
        <dbReference type="Pfam" id="PF20284"/>
    </source>
</evidence>
<evidence type="ECO:0000313" key="3">
    <source>
        <dbReference type="Proteomes" id="UP000076603"/>
    </source>
</evidence>
<reference evidence="2 3" key="1">
    <citation type="submission" date="2016-04" db="EMBL/GenBank/DDBJ databases">
        <title>Genome sequence of Clostridium magnum DSM 2767.</title>
        <authorList>
            <person name="Poehlein A."/>
            <person name="Uhlig R."/>
            <person name="Fischer R."/>
            <person name="Bahl H."/>
            <person name="Daniel R."/>
        </authorList>
    </citation>
    <scope>NUCLEOTIDE SEQUENCE [LARGE SCALE GENOMIC DNA]</scope>
    <source>
        <strain evidence="2 3">DSM 2767</strain>
    </source>
</reference>
<dbReference type="EMBL" id="LWAE01000003">
    <property type="protein sequence ID" value="KZL91325.1"/>
    <property type="molecule type" value="Genomic_DNA"/>
</dbReference>
<dbReference type="Pfam" id="PF20284">
    <property type="entry name" value="CTD8"/>
    <property type="match status" value="1"/>
</dbReference>
<name>A0A161WHY6_9CLOT</name>
<organism evidence="2 3">
    <name type="scientific">Clostridium magnum DSM 2767</name>
    <dbReference type="NCBI Taxonomy" id="1121326"/>
    <lineage>
        <taxon>Bacteria</taxon>
        <taxon>Bacillati</taxon>
        <taxon>Bacillota</taxon>
        <taxon>Clostridia</taxon>
        <taxon>Eubacteriales</taxon>
        <taxon>Clostridiaceae</taxon>
        <taxon>Clostridium</taxon>
    </lineage>
</organism>
<dbReference type="OrthoDB" id="9962408at2"/>
<proteinExistence type="predicted"/>
<evidence type="ECO:0000313" key="2">
    <source>
        <dbReference type="EMBL" id="KZL91325.1"/>
    </source>
</evidence>